<dbReference type="FunFam" id="3.40.50.720:FF:000047">
    <property type="entry name" value="NADP-dependent L-serine/L-allo-threonine dehydrogenase"/>
    <property type="match status" value="1"/>
</dbReference>
<dbReference type="InterPro" id="IPR002347">
    <property type="entry name" value="SDR_fam"/>
</dbReference>
<dbReference type="PANTHER" id="PTHR43115">
    <property type="entry name" value="DEHYDROGENASE/REDUCTASE SDR FAMILY MEMBER 11"/>
    <property type="match status" value="1"/>
</dbReference>
<gene>
    <name evidence="4" type="ORF">GJB61_05285</name>
</gene>
<organism evidence="4 5">
    <name type="scientific">Paenibacillus monticola</name>
    <dbReference type="NCBI Taxonomy" id="2666075"/>
    <lineage>
        <taxon>Bacteria</taxon>
        <taxon>Bacillati</taxon>
        <taxon>Bacillota</taxon>
        <taxon>Bacilli</taxon>
        <taxon>Bacillales</taxon>
        <taxon>Paenibacillaceae</taxon>
        <taxon>Paenibacillus</taxon>
    </lineage>
</organism>
<evidence type="ECO:0000256" key="1">
    <source>
        <dbReference type="ARBA" id="ARBA00006484"/>
    </source>
</evidence>
<keyword evidence="5" id="KW-1185">Reference proteome</keyword>
<dbReference type="GO" id="GO:0016616">
    <property type="term" value="F:oxidoreductase activity, acting on the CH-OH group of donors, NAD or NADP as acceptor"/>
    <property type="evidence" value="ECO:0007669"/>
    <property type="project" value="UniProtKB-ARBA"/>
</dbReference>
<dbReference type="SUPFAM" id="SSF51735">
    <property type="entry name" value="NAD(P)-binding Rossmann-fold domains"/>
    <property type="match status" value="1"/>
</dbReference>
<comment type="caution">
    <text evidence="4">The sequence shown here is derived from an EMBL/GenBank/DDBJ whole genome shotgun (WGS) entry which is preliminary data.</text>
</comment>
<name>A0A7X2H2N4_9BACL</name>
<evidence type="ECO:0000256" key="3">
    <source>
        <dbReference type="RuleBase" id="RU000363"/>
    </source>
</evidence>
<dbReference type="InterPro" id="IPR020904">
    <property type="entry name" value="Sc_DH/Rdtase_CS"/>
</dbReference>
<dbReference type="PROSITE" id="PS00061">
    <property type="entry name" value="ADH_SHORT"/>
    <property type="match status" value="1"/>
</dbReference>
<evidence type="ECO:0000313" key="4">
    <source>
        <dbReference type="EMBL" id="MRN52406.1"/>
    </source>
</evidence>
<evidence type="ECO:0000313" key="5">
    <source>
        <dbReference type="Proteomes" id="UP000463051"/>
    </source>
</evidence>
<evidence type="ECO:0000256" key="2">
    <source>
        <dbReference type="ARBA" id="ARBA00023002"/>
    </source>
</evidence>
<keyword evidence="2" id="KW-0560">Oxidoreductase</keyword>
<proteinExistence type="inferred from homology"/>
<dbReference type="AlphaFoldDB" id="A0A7X2H2N4"/>
<accession>A0A7X2H2N4</accession>
<dbReference type="Pfam" id="PF00106">
    <property type="entry name" value="adh_short"/>
    <property type="match status" value="1"/>
</dbReference>
<comment type="similarity">
    <text evidence="1 3">Belongs to the short-chain dehydrogenases/reductases (SDR) family.</text>
</comment>
<dbReference type="Gene3D" id="3.40.50.720">
    <property type="entry name" value="NAD(P)-binding Rossmann-like Domain"/>
    <property type="match status" value="1"/>
</dbReference>
<dbReference type="PRINTS" id="PR00080">
    <property type="entry name" value="SDRFAMILY"/>
</dbReference>
<reference evidence="4 5" key="1">
    <citation type="submission" date="2019-11" db="EMBL/GenBank/DDBJ databases">
        <title>Paenibacillus monticola sp. nov., a novel PGPR strain isolated from mountain sample in China.</title>
        <authorList>
            <person name="Zhao Q."/>
            <person name="Li H.-P."/>
            <person name="Zhang J.-L."/>
        </authorList>
    </citation>
    <scope>NUCLEOTIDE SEQUENCE [LARGE SCALE GENOMIC DNA]</scope>
    <source>
        <strain evidence="4 5">LC-T2</strain>
    </source>
</reference>
<dbReference type="PRINTS" id="PR00081">
    <property type="entry name" value="GDHRDH"/>
</dbReference>
<dbReference type="PANTHER" id="PTHR43115:SF4">
    <property type="entry name" value="DEHYDROGENASE_REDUCTASE SDR FAMILY MEMBER 11"/>
    <property type="match status" value="1"/>
</dbReference>
<dbReference type="Proteomes" id="UP000463051">
    <property type="component" value="Unassembled WGS sequence"/>
</dbReference>
<dbReference type="InterPro" id="IPR036291">
    <property type="entry name" value="NAD(P)-bd_dom_sf"/>
</dbReference>
<dbReference type="RefSeq" id="WP_154117434.1">
    <property type="nucleotide sequence ID" value="NZ_WJXB01000002.1"/>
</dbReference>
<sequence length="247" mass="26815">MSAKVVIITGASSGMGAATAKLLAQSGFKVMMAARREDRLQQLRDEIIRAGGEANYKVTDVTSRADVEALADVTIQTYGQIDIIINNAGIMPLSFFKSLKVEEWEKMIDVNIKGVLYGMAAVYKHMEERNEGHIINFSSIAGHVTFPSSSVYSATKHAVRVLTEGMRIELGARQNIRTTLISPGSVATELSGTITDTSIYPALEKMGNTEWTAIDPIDVAKIVLFAIQQPANVAINELIVRPTSQSL</sequence>
<protein>
    <submittedName>
        <fullName evidence="4">SDR family NAD(P)-dependent oxidoreductase</fullName>
    </submittedName>
</protein>
<dbReference type="EMBL" id="WJXB01000002">
    <property type="protein sequence ID" value="MRN52406.1"/>
    <property type="molecule type" value="Genomic_DNA"/>
</dbReference>